<evidence type="ECO:0000256" key="4">
    <source>
        <dbReference type="ARBA" id="ARBA00022927"/>
    </source>
</evidence>
<dbReference type="Pfam" id="PF01217">
    <property type="entry name" value="Clat_adaptor_s"/>
    <property type="match status" value="1"/>
</dbReference>
<gene>
    <name evidence="8" type="ORF">J8273_8222</name>
</gene>
<evidence type="ECO:0000256" key="3">
    <source>
        <dbReference type="ARBA" id="ARBA00022448"/>
    </source>
</evidence>
<keyword evidence="3 6" id="KW-0813">Transport</keyword>
<sequence>MIEAALIFNYHGKPRLSKFYESDYTPEEQKAVIKAVYQAVSNRPDSYCNFVSTDGIPLKGDGLKLVYRHYATLYVVMIVDQTESSLAILDLIQTFVEGLNKVMENVCELDMVLNTDRVVMVLDELIMGGMVSETTLASLAEVMTIQKRMLGPAKPPSGKK</sequence>
<dbReference type="EMBL" id="JAHDYR010000066">
    <property type="protein sequence ID" value="KAG9390182.1"/>
    <property type="molecule type" value="Genomic_DNA"/>
</dbReference>
<evidence type="ECO:0000256" key="6">
    <source>
        <dbReference type="PIRNR" id="PIRNR015588"/>
    </source>
</evidence>
<dbReference type="InterPro" id="IPR022775">
    <property type="entry name" value="AP_mu_sigma_su"/>
</dbReference>
<evidence type="ECO:0000313" key="8">
    <source>
        <dbReference type="EMBL" id="KAG9390182.1"/>
    </source>
</evidence>
<keyword evidence="9" id="KW-1185">Reference proteome</keyword>
<dbReference type="Proteomes" id="UP000717585">
    <property type="component" value="Unassembled WGS sequence"/>
</dbReference>
<proteinExistence type="inferred from homology"/>
<keyword evidence="4 6" id="KW-0653">Protein transport</keyword>
<evidence type="ECO:0000313" key="9">
    <source>
        <dbReference type="Proteomes" id="UP000717585"/>
    </source>
</evidence>
<dbReference type="OrthoDB" id="10261046at2759"/>
<dbReference type="GO" id="GO:0006886">
    <property type="term" value="P:intracellular protein transport"/>
    <property type="evidence" value="ECO:0007669"/>
    <property type="project" value="UniProtKB-UniRule"/>
</dbReference>
<comment type="caution">
    <text evidence="8">The sequence shown here is derived from an EMBL/GenBank/DDBJ whole genome shotgun (WGS) entry which is preliminary data.</text>
</comment>
<name>A0A8J6B080_9EUKA</name>
<dbReference type="InterPro" id="IPR011012">
    <property type="entry name" value="Longin-like_dom_sf"/>
</dbReference>
<reference evidence="8" key="1">
    <citation type="submission" date="2021-05" db="EMBL/GenBank/DDBJ databases">
        <title>A free-living protist that lacks canonical eukaryotic 1 DNA replication and segregation systems.</title>
        <authorList>
            <person name="Salas-Leiva D.E."/>
            <person name="Tromer E.C."/>
            <person name="Curtis B.A."/>
            <person name="Jerlstrom-Hultqvist J."/>
            <person name="Kolisko M."/>
            <person name="Yi Z."/>
            <person name="Salas-Leiva J.S."/>
            <person name="Gallot-Lavallee L."/>
            <person name="Kops G.J.P.L."/>
            <person name="Archibald J.M."/>
            <person name="Simpson A.G.B."/>
            <person name="Roger A.J."/>
        </authorList>
    </citation>
    <scope>NUCLEOTIDE SEQUENCE</scope>
    <source>
        <strain evidence="8">BICM</strain>
    </source>
</reference>
<evidence type="ECO:0000256" key="2">
    <source>
        <dbReference type="ARBA" id="ARBA00006972"/>
    </source>
</evidence>
<feature type="domain" description="AP complex mu/sigma subunit" evidence="7">
    <location>
        <begin position="1"/>
        <end position="145"/>
    </location>
</feature>
<organism evidence="8 9">
    <name type="scientific">Carpediemonas membranifera</name>
    <dbReference type="NCBI Taxonomy" id="201153"/>
    <lineage>
        <taxon>Eukaryota</taxon>
        <taxon>Metamonada</taxon>
        <taxon>Carpediemonas-like organisms</taxon>
        <taxon>Carpediemonas</taxon>
    </lineage>
</organism>
<dbReference type="SUPFAM" id="SSF64356">
    <property type="entry name" value="SNARE-like"/>
    <property type="match status" value="1"/>
</dbReference>
<accession>A0A8J6B080</accession>
<evidence type="ECO:0000256" key="1">
    <source>
        <dbReference type="ARBA" id="ARBA00004308"/>
    </source>
</evidence>
<comment type="similarity">
    <text evidence="2 6">Belongs to the adaptor complexes small subunit family.</text>
</comment>
<dbReference type="InterPro" id="IPR016635">
    <property type="entry name" value="AP_complex_ssu"/>
</dbReference>
<dbReference type="Gene3D" id="3.30.450.60">
    <property type="match status" value="1"/>
</dbReference>
<evidence type="ECO:0000256" key="5">
    <source>
        <dbReference type="ARBA" id="ARBA00023136"/>
    </source>
</evidence>
<dbReference type="GO" id="GO:0012505">
    <property type="term" value="C:endomembrane system"/>
    <property type="evidence" value="ECO:0007669"/>
    <property type="project" value="UniProtKB-SubCell"/>
</dbReference>
<protein>
    <recommendedName>
        <fullName evidence="6">AP complex subunit sigma</fullName>
    </recommendedName>
</protein>
<keyword evidence="5 6" id="KW-0472">Membrane</keyword>
<evidence type="ECO:0000259" key="7">
    <source>
        <dbReference type="Pfam" id="PF01217"/>
    </source>
</evidence>
<comment type="subcellular location">
    <subcellularLocation>
        <location evidence="1">Endomembrane system</location>
    </subcellularLocation>
</comment>
<dbReference type="PIRSF" id="PIRSF015588">
    <property type="entry name" value="AP_complex_sigma"/>
    <property type="match status" value="1"/>
</dbReference>
<dbReference type="PANTHER" id="PTHR11753">
    <property type="entry name" value="ADAPTOR COMPLEXES SMALL SUBUNIT FAMILY"/>
    <property type="match status" value="1"/>
</dbReference>
<dbReference type="AlphaFoldDB" id="A0A8J6B080"/>